<dbReference type="InterPro" id="IPR005673">
    <property type="entry name" value="ABC_phos-bd_PstS"/>
</dbReference>
<comment type="similarity">
    <text evidence="1 4">Belongs to the PstS family.</text>
</comment>
<proteinExistence type="inferred from homology"/>
<evidence type="ECO:0000313" key="7">
    <source>
        <dbReference type="EMBL" id="MFB2837024.1"/>
    </source>
</evidence>
<dbReference type="PANTHER" id="PTHR42996:SF1">
    <property type="entry name" value="PHOSPHATE-BINDING PROTEIN PSTS"/>
    <property type="match status" value="1"/>
</dbReference>
<dbReference type="RefSeq" id="WP_413279385.1">
    <property type="nucleotide sequence ID" value="NZ_JBHFNT010000194.1"/>
</dbReference>
<evidence type="ECO:0000259" key="6">
    <source>
        <dbReference type="Pfam" id="PF12849"/>
    </source>
</evidence>
<dbReference type="CDD" id="cd13565">
    <property type="entry name" value="PBP2_PstS"/>
    <property type="match status" value="1"/>
</dbReference>
<keyword evidence="5" id="KW-0732">Signal</keyword>
<dbReference type="Pfam" id="PF12849">
    <property type="entry name" value="PBP_like_2"/>
    <property type="match status" value="1"/>
</dbReference>
<accession>A0ABV4WPK7</accession>
<sequence>MSIEIQFKRRNLLVFLSFFALVAASNACSNLDSQSSTAKDVPPQTPTAQASSLLLAQSQVSVAGAGASFPAPLYQRWFKELNQKNPTIQVKYQSVGSGAGIQQLINGSVDFSASDTGMTDAEMKKVSRGVVLIPMSAGSIVLGYNLPGVTSLRLSRSTLPAIFLGEIKTWDDPKIAKDNPGVKLPKTPITVVYHADGRTTTAIFTQHLSAISPEWKGKIGEGKSVSWPVGVGAKGCEGATAQIQQTQGSIGYIEYGYARSNQVPFATLQNKAGNFVAPTPINSAAALTSVQLPANLRAFIPDPPGANSYPIVSYTWILAYKTYPDANKSKALKEALNYGLTTGQQVADELGYIPLPSTVVSRAQAAVNSIK</sequence>
<dbReference type="Proteomes" id="UP001576780">
    <property type="component" value="Unassembled WGS sequence"/>
</dbReference>
<dbReference type="EMBL" id="JBHFNT010000194">
    <property type="protein sequence ID" value="MFB2837024.1"/>
    <property type="molecule type" value="Genomic_DNA"/>
</dbReference>
<evidence type="ECO:0000256" key="1">
    <source>
        <dbReference type="ARBA" id="ARBA00008725"/>
    </source>
</evidence>
<dbReference type="PANTHER" id="PTHR42996">
    <property type="entry name" value="PHOSPHATE-BINDING PROTEIN PSTS"/>
    <property type="match status" value="1"/>
</dbReference>
<reference evidence="7 8" key="1">
    <citation type="submission" date="2024-09" db="EMBL/GenBank/DDBJ databases">
        <title>Floridaenema gen nov. (Aerosakkonemataceae, Aerosakkonematales ord. nov., Cyanobacteria) from benthic tropical and subtropical fresh waters, with the description of four new species.</title>
        <authorList>
            <person name="Moretto J.A."/>
            <person name="Berthold D.E."/>
            <person name="Lefler F.W."/>
            <person name="Huang I.-S."/>
            <person name="Laughinghouse H. IV."/>
        </authorList>
    </citation>
    <scope>NUCLEOTIDE SEQUENCE [LARGE SCALE GENOMIC DNA]</scope>
    <source>
        <strain evidence="7 8">BLCC-F167</strain>
    </source>
</reference>
<dbReference type="NCBIfam" id="TIGR00975">
    <property type="entry name" value="3a0107s03"/>
    <property type="match status" value="1"/>
</dbReference>
<feature type="domain" description="PBP" evidence="6">
    <location>
        <begin position="58"/>
        <end position="329"/>
    </location>
</feature>
<organism evidence="7 8">
    <name type="scientific">Floridaenema evergladense BLCC-F167</name>
    <dbReference type="NCBI Taxonomy" id="3153639"/>
    <lineage>
        <taxon>Bacteria</taxon>
        <taxon>Bacillati</taxon>
        <taxon>Cyanobacteriota</taxon>
        <taxon>Cyanophyceae</taxon>
        <taxon>Oscillatoriophycideae</taxon>
        <taxon>Aerosakkonematales</taxon>
        <taxon>Aerosakkonemataceae</taxon>
        <taxon>Floridanema</taxon>
        <taxon>Floridanema evergladense</taxon>
    </lineage>
</organism>
<evidence type="ECO:0000256" key="3">
    <source>
        <dbReference type="ARBA" id="ARBA00022592"/>
    </source>
</evidence>
<name>A0ABV4WPK7_9CYAN</name>
<dbReference type="SUPFAM" id="SSF53850">
    <property type="entry name" value="Periplasmic binding protein-like II"/>
    <property type="match status" value="1"/>
</dbReference>
<keyword evidence="3 4" id="KW-0592">Phosphate transport</keyword>
<evidence type="ECO:0000256" key="5">
    <source>
        <dbReference type="SAM" id="SignalP"/>
    </source>
</evidence>
<feature type="chain" id="PRO_5045808293" description="Phosphate-binding protein" evidence="5">
    <location>
        <begin position="28"/>
        <end position="371"/>
    </location>
</feature>
<evidence type="ECO:0000256" key="4">
    <source>
        <dbReference type="PIRNR" id="PIRNR002756"/>
    </source>
</evidence>
<dbReference type="InterPro" id="IPR024370">
    <property type="entry name" value="PBP_domain"/>
</dbReference>
<keyword evidence="8" id="KW-1185">Reference proteome</keyword>
<dbReference type="Gene3D" id="3.40.190.10">
    <property type="entry name" value="Periplasmic binding protein-like II"/>
    <property type="match status" value="2"/>
</dbReference>
<dbReference type="InterPro" id="IPR050962">
    <property type="entry name" value="Phosphate-bind_PstS"/>
</dbReference>
<evidence type="ECO:0000313" key="8">
    <source>
        <dbReference type="Proteomes" id="UP001576780"/>
    </source>
</evidence>
<comment type="caution">
    <text evidence="7">The sequence shown here is derived from an EMBL/GenBank/DDBJ whole genome shotgun (WGS) entry which is preliminary data.</text>
</comment>
<dbReference type="PIRSF" id="PIRSF002756">
    <property type="entry name" value="PstS"/>
    <property type="match status" value="1"/>
</dbReference>
<feature type="signal peptide" evidence="5">
    <location>
        <begin position="1"/>
        <end position="27"/>
    </location>
</feature>
<keyword evidence="2 4" id="KW-0813">Transport</keyword>
<evidence type="ECO:0000256" key="2">
    <source>
        <dbReference type="ARBA" id="ARBA00022448"/>
    </source>
</evidence>
<protein>
    <recommendedName>
        <fullName evidence="4">Phosphate-binding protein</fullName>
    </recommendedName>
</protein>
<gene>
    <name evidence="7" type="primary">pstS</name>
    <name evidence="7" type="ORF">ACE1CA_21070</name>
</gene>